<comment type="caution">
    <text evidence="3">The sequence shown here is derived from an EMBL/GenBank/DDBJ whole genome shotgun (WGS) entry which is preliminary data.</text>
</comment>
<dbReference type="Proteomes" id="UP000487929">
    <property type="component" value="Unassembled WGS sequence"/>
</dbReference>
<evidence type="ECO:0000313" key="3">
    <source>
        <dbReference type="EMBL" id="NAW34493.1"/>
    </source>
</evidence>
<name>A0A7X4W5F5_9GAMM</name>
<gene>
    <name evidence="3" type="ORF">GRB96_08685</name>
</gene>
<dbReference type="PANTHER" id="PTHR34227:SF1">
    <property type="entry name" value="DIMETHYL SULFOXIDE REDUCTASE CHAPERONE-RELATED"/>
    <property type="match status" value="1"/>
</dbReference>
<dbReference type="SUPFAM" id="SSF89155">
    <property type="entry name" value="TorD-like"/>
    <property type="match status" value="1"/>
</dbReference>
<dbReference type="PANTHER" id="PTHR34227">
    <property type="entry name" value="CHAPERONE PROTEIN YCDY"/>
    <property type="match status" value="1"/>
</dbReference>
<dbReference type="Gene3D" id="1.10.3480.10">
    <property type="entry name" value="TorD-like"/>
    <property type="match status" value="1"/>
</dbReference>
<dbReference type="InterPro" id="IPR020945">
    <property type="entry name" value="DMSO/NO3_reduct_chaperone"/>
</dbReference>
<reference evidence="3 4" key="1">
    <citation type="submission" date="2019-12" db="EMBL/GenBank/DDBJ databases">
        <title>Draft genome sequencing of Halomonas alimentaria DSM 15356.</title>
        <authorList>
            <person name="Pandiyan K."/>
            <person name="Kushwaha P."/>
            <person name="Gowdham M."/>
            <person name="Chakdar H."/>
            <person name="Singh A."/>
            <person name="Kumar M."/>
            <person name="Saxena A.K."/>
        </authorList>
    </citation>
    <scope>NUCLEOTIDE SEQUENCE [LARGE SCALE GENOMIC DNA]</scope>
    <source>
        <strain evidence="3 4">DSM 15356</strain>
    </source>
</reference>
<accession>A0A7X4W5F5</accession>
<dbReference type="Pfam" id="PF02613">
    <property type="entry name" value="Nitrate_red_del"/>
    <property type="match status" value="1"/>
</dbReference>
<protein>
    <submittedName>
        <fullName evidence="3">Protein DdhD</fullName>
    </submittedName>
</protein>
<proteinExistence type="predicted"/>
<evidence type="ECO:0000256" key="2">
    <source>
        <dbReference type="SAM" id="MobiDB-lite"/>
    </source>
</evidence>
<dbReference type="InterPro" id="IPR036411">
    <property type="entry name" value="TorD-like_sf"/>
</dbReference>
<sequence length="247" mass="26895">MSAPAPPAVSPVEEDRVAAAETVYRLAAALFGYPLTETQQALEDGRFRAALAPAWQLLTGEQWPVLPSSPDLTALQVGYTATFMHGPRGKPRVPLVASAYHSLLNGQTPGNYLLNVQAFYRHFGLQAARGDEGHAEEPDHLVAMLEFCALLCHLEGQALANHRDASPYRRAQRDFIARYLAPLLGAIRECFDDAREHGLDPTLARLIETLPDWTRAQQAALASQVGPCPPPRAAGTHSDIDSGPMWD</sequence>
<dbReference type="AlphaFoldDB" id="A0A7X4W5F5"/>
<dbReference type="OrthoDB" id="6358994at2"/>
<keyword evidence="4" id="KW-1185">Reference proteome</keyword>
<feature type="region of interest" description="Disordered" evidence="2">
    <location>
        <begin position="223"/>
        <end position="247"/>
    </location>
</feature>
<evidence type="ECO:0000256" key="1">
    <source>
        <dbReference type="ARBA" id="ARBA00023186"/>
    </source>
</evidence>
<keyword evidence="1" id="KW-0143">Chaperone</keyword>
<dbReference type="EMBL" id="WUTT01000001">
    <property type="protein sequence ID" value="NAW34493.1"/>
    <property type="molecule type" value="Genomic_DNA"/>
</dbReference>
<dbReference type="RefSeq" id="WP_161431770.1">
    <property type="nucleotide sequence ID" value="NZ_WUTT01000001.1"/>
</dbReference>
<evidence type="ECO:0000313" key="4">
    <source>
        <dbReference type="Proteomes" id="UP000487929"/>
    </source>
</evidence>
<organism evidence="3 4">
    <name type="scientific">Halomonas alimentaria</name>
    <dbReference type="NCBI Taxonomy" id="147248"/>
    <lineage>
        <taxon>Bacteria</taxon>
        <taxon>Pseudomonadati</taxon>
        <taxon>Pseudomonadota</taxon>
        <taxon>Gammaproteobacteria</taxon>
        <taxon>Oceanospirillales</taxon>
        <taxon>Halomonadaceae</taxon>
        <taxon>Halomonas</taxon>
    </lineage>
</organism>
<dbReference type="InterPro" id="IPR050289">
    <property type="entry name" value="TorD/DmsD_chaperones"/>
</dbReference>